<dbReference type="PANTHER" id="PTHR33563:SF1">
    <property type="entry name" value="3-DEHYDROQUINATE SYNTHASE"/>
    <property type="match status" value="1"/>
</dbReference>
<evidence type="ECO:0000256" key="2">
    <source>
        <dbReference type="ARBA" id="ARBA00023141"/>
    </source>
</evidence>
<dbReference type="GO" id="GO:0009073">
    <property type="term" value="P:aromatic amino acid family biosynthetic process"/>
    <property type="evidence" value="ECO:0007669"/>
    <property type="project" value="UniProtKB-KW"/>
</dbReference>
<reference evidence="5" key="1">
    <citation type="submission" date="2021-01" db="EMBL/GenBank/DDBJ databases">
        <authorList>
            <person name="Corre E."/>
            <person name="Pelletier E."/>
            <person name="Niang G."/>
            <person name="Scheremetjew M."/>
            <person name="Finn R."/>
            <person name="Kale V."/>
            <person name="Holt S."/>
            <person name="Cochrane G."/>
            <person name="Meng A."/>
            <person name="Brown T."/>
            <person name="Cohen L."/>
        </authorList>
    </citation>
    <scope>NUCLEOTIDE SEQUENCE</scope>
    <source>
        <strain evidence="5">CCMP1897</strain>
    </source>
</reference>
<dbReference type="GO" id="GO:0008652">
    <property type="term" value="P:amino acid biosynthetic process"/>
    <property type="evidence" value="ECO:0007669"/>
    <property type="project" value="UniProtKB-KW"/>
</dbReference>
<organism evidence="5">
    <name type="scientific">Picocystis salinarum</name>
    <dbReference type="NCBI Taxonomy" id="88271"/>
    <lineage>
        <taxon>Eukaryota</taxon>
        <taxon>Viridiplantae</taxon>
        <taxon>Chlorophyta</taxon>
        <taxon>Picocystophyceae</taxon>
        <taxon>Picocystales</taxon>
        <taxon>Picocystaceae</taxon>
        <taxon>Picocystis</taxon>
    </lineage>
</organism>
<evidence type="ECO:0000256" key="1">
    <source>
        <dbReference type="ARBA" id="ARBA00022605"/>
    </source>
</evidence>
<sequence>MSMAGTDGIVVVDPRDWQIIPAENLVAAYQPEAQTQLLATVSDAASARVMLESLEVGTDGVVLRTNDSNVVRKLVKYREGLLRGDALTLEVAEVVRVLPVGMGDRACTDFCSILTHDEGLLLGNFARALFLVASESGESQYIASRPFRVNAGPVHAYTLVPGGKTKYLSELSAGDEVVTVDVHGRQRTAVVGRMKIERRPLVLVEAQTADGRNHSIILQNAETVKLLSAEKLPLSVADIKEGDRVLVHLQAEARHTGIEIEERILER</sequence>
<dbReference type="PIRSF" id="PIRSF006655">
    <property type="entry name" value="DHQ_synth"/>
    <property type="match status" value="1"/>
</dbReference>
<dbReference type="GO" id="GO:0003856">
    <property type="term" value="F:3-dehydroquinate synthase activity"/>
    <property type="evidence" value="ECO:0007669"/>
    <property type="project" value="InterPro"/>
</dbReference>
<dbReference type="Pfam" id="PF26558">
    <property type="entry name" value="DHQS_2nd"/>
    <property type="match status" value="1"/>
</dbReference>
<name>A0A7S3UGW7_9CHLO</name>
<feature type="domain" description="3-dehydroquinate synthase N-terminal" evidence="3">
    <location>
        <begin position="3"/>
        <end position="77"/>
    </location>
</feature>
<feature type="domain" description="3-dehydroquinate synthase C-terminal" evidence="4">
    <location>
        <begin position="92"/>
        <end position="267"/>
    </location>
</feature>
<dbReference type="Pfam" id="PF01959">
    <property type="entry name" value="DHQS"/>
    <property type="match status" value="1"/>
</dbReference>
<dbReference type="InterPro" id="IPR056179">
    <property type="entry name" value="DHQS_C"/>
</dbReference>
<evidence type="ECO:0000313" key="5">
    <source>
        <dbReference type="EMBL" id="CAE0612307.1"/>
    </source>
</evidence>
<protein>
    <recommendedName>
        <fullName evidence="6">3-dehydroquinate synthase</fullName>
    </recommendedName>
</protein>
<dbReference type="InterPro" id="IPR002812">
    <property type="entry name" value="DHQS"/>
</dbReference>
<evidence type="ECO:0008006" key="6">
    <source>
        <dbReference type="Google" id="ProtNLM"/>
    </source>
</evidence>
<dbReference type="EMBL" id="HBIS01006771">
    <property type="protein sequence ID" value="CAE0612307.1"/>
    <property type="molecule type" value="Transcribed_RNA"/>
</dbReference>
<gene>
    <name evidence="5" type="ORF">PSAL00342_LOCUS6142</name>
</gene>
<dbReference type="GO" id="GO:0016491">
    <property type="term" value="F:oxidoreductase activity"/>
    <property type="evidence" value="ECO:0007669"/>
    <property type="project" value="InterPro"/>
</dbReference>
<accession>A0A7S3UGW7</accession>
<keyword evidence="1" id="KW-0028">Amino-acid biosynthesis</keyword>
<dbReference type="AlphaFoldDB" id="A0A7S3UGW7"/>
<proteinExistence type="predicted"/>
<evidence type="ECO:0000259" key="3">
    <source>
        <dbReference type="Pfam" id="PF01959"/>
    </source>
</evidence>
<evidence type="ECO:0000259" key="4">
    <source>
        <dbReference type="Pfam" id="PF26558"/>
    </source>
</evidence>
<dbReference type="PANTHER" id="PTHR33563">
    <property type="match status" value="1"/>
</dbReference>
<dbReference type="InterPro" id="IPR030960">
    <property type="entry name" value="DHQS/DOIS_N"/>
</dbReference>
<keyword evidence="2" id="KW-0057">Aromatic amino acid biosynthesis</keyword>